<proteinExistence type="predicted"/>
<dbReference type="InterPro" id="IPR006580">
    <property type="entry name" value="Znf_TTF"/>
</dbReference>
<dbReference type="EMBL" id="OW240915">
    <property type="protein sequence ID" value="CAH2283889.1"/>
    <property type="molecule type" value="Genomic_DNA"/>
</dbReference>
<dbReference type="SMART" id="SM00597">
    <property type="entry name" value="ZnF_TTF"/>
    <property type="match status" value="1"/>
</dbReference>
<feature type="region of interest" description="Disordered" evidence="1">
    <location>
        <begin position="1"/>
        <end position="20"/>
    </location>
</feature>
<accession>A0AAD1RYW4</accession>
<dbReference type="PANTHER" id="PTHR45749:SF23">
    <property type="entry name" value="ZINC FINGER MYM-TYPE PROTEIN 1-LIKE"/>
    <property type="match status" value="1"/>
</dbReference>
<sequence>MSDGQKRLSGAGYRKNAKIRREKQARELDQIGKMYLFFSKPVASNTKQGEEVVKDLNADICETDVVATCSYDTSLSTSSTGVSSDPAEWVLNDCNRDHVAKHGIIQSENLDFTQSRRLYADHSRLLTKHLFEKENFNGEKQKRSYLVYSKSKGVVFCAPCRLFGCKSRLAESGFNDWKNGTVRLNEFDHERSAEHKSCVLSLKSRACTQGRIDESLTKQRSDEIQYWRNVLKRVVAAVKALGTRGLAFRGKDDRFGSTHTTETT</sequence>
<dbReference type="AlphaFoldDB" id="A0AAD1RYW4"/>
<evidence type="ECO:0000313" key="4">
    <source>
        <dbReference type="Proteomes" id="UP001295444"/>
    </source>
</evidence>
<protein>
    <recommendedName>
        <fullName evidence="2">TTF-type domain-containing protein</fullName>
    </recommendedName>
</protein>
<keyword evidence="4" id="KW-1185">Reference proteome</keyword>
<evidence type="ECO:0000259" key="2">
    <source>
        <dbReference type="SMART" id="SM00597"/>
    </source>
</evidence>
<dbReference type="Proteomes" id="UP001295444">
    <property type="component" value="Chromosome 04"/>
</dbReference>
<evidence type="ECO:0000313" key="3">
    <source>
        <dbReference type="EMBL" id="CAH2283889.1"/>
    </source>
</evidence>
<gene>
    <name evidence="3" type="ORF">PECUL_23A030081</name>
</gene>
<evidence type="ECO:0000256" key="1">
    <source>
        <dbReference type="SAM" id="MobiDB-lite"/>
    </source>
</evidence>
<name>A0AAD1RYW4_PELCU</name>
<feature type="domain" description="TTF-type" evidence="2">
    <location>
        <begin position="130"/>
        <end position="214"/>
    </location>
</feature>
<reference evidence="3" key="1">
    <citation type="submission" date="2022-03" db="EMBL/GenBank/DDBJ databases">
        <authorList>
            <person name="Alioto T."/>
            <person name="Alioto T."/>
            <person name="Gomez Garrido J."/>
        </authorList>
    </citation>
    <scope>NUCLEOTIDE SEQUENCE</scope>
</reference>
<dbReference type="PANTHER" id="PTHR45749">
    <property type="match status" value="1"/>
</dbReference>
<organism evidence="3 4">
    <name type="scientific">Pelobates cultripes</name>
    <name type="common">Western spadefoot toad</name>
    <dbReference type="NCBI Taxonomy" id="61616"/>
    <lineage>
        <taxon>Eukaryota</taxon>
        <taxon>Metazoa</taxon>
        <taxon>Chordata</taxon>
        <taxon>Craniata</taxon>
        <taxon>Vertebrata</taxon>
        <taxon>Euteleostomi</taxon>
        <taxon>Amphibia</taxon>
        <taxon>Batrachia</taxon>
        <taxon>Anura</taxon>
        <taxon>Pelobatoidea</taxon>
        <taxon>Pelobatidae</taxon>
        <taxon>Pelobates</taxon>
    </lineage>
</organism>